<dbReference type="OrthoDB" id="1640444at2"/>
<dbReference type="EMBL" id="AP019697">
    <property type="protein sequence ID" value="BBK25117.1"/>
    <property type="molecule type" value="Genomic_DNA"/>
</dbReference>
<dbReference type="RefSeq" id="WP_143332531.1">
    <property type="nucleotide sequence ID" value="NZ_AP019697.1"/>
</dbReference>
<dbReference type="KEGG" id="dho:Dia5BBH33_10520"/>
<protein>
    <recommendedName>
        <fullName evidence="3">Spermidine synthase</fullName>
    </recommendedName>
</protein>
<keyword evidence="2" id="KW-1185">Reference proteome</keyword>
<dbReference type="Gene3D" id="3.40.50.150">
    <property type="entry name" value="Vaccinia Virus protein VP39"/>
    <property type="match status" value="1"/>
</dbReference>
<dbReference type="AlphaFoldDB" id="A0A8E4BRN4"/>
<dbReference type="InterPro" id="IPR029063">
    <property type="entry name" value="SAM-dependent_MTases_sf"/>
</dbReference>
<name>A0A8E4BRN4_9FIRM</name>
<evidence type="ECO:0000313" key="1">
    <source>
        <dbReference type="EMBL" id="BBK25117.1"/>
    </source>
</evidence>
<accession>A0A8E4BRN4</accession>
<evidence type="ECO:0000313" key="2">
    <source>
        <dbReference type="Proteomes" id="UP000320585"/>
    </source>
</evidence>
<proteinExistence type="predicted"/>
<dbReference type="GeneID" id="92716267"/>
<organism evidence="1 2">
    <name type="scientific">Dialister hominis</name>
    <dbReference type="NCBI Taxonomy" id="2582419"/>
    <lineage>
        <taxon>Bacteria</taxon>
        <taxon>Bacillati</taxon>
        <taxon>Bacillota</taxon>
        <taxon>Negativicutes</taxon>
        <taxon>Veillonellales</taxon>
        <taxon>Veillonellaceae</taxon>
        <taxon>Dialister</taxon>
    </lineage>
</organism>
<reference evidence="2" key="1">
    <citation type="submission" date="2019-05" db="EMBL/GenBank/DDBJ databases">
        <title>Complete genome sequencing of Dialister sp. strain 5BBH33.</title>
        <authorList>
            <person name="Sakamoto M."/>
            <person name="Murakami T."/>
            <person name="Mori H."/>
        </authorList>
    </citation>
    <scope>NUCLEOTIDE SEQUENCE [LARGE SCALE GENOMIC DNA]</scope>
    <source>
        <strain evidence="2">5BBH33</strain>
    </source>
</reference>
<dbReference type="Proteomes" id="UP000320585">
    <property type="component" value="Chromosome"/>
</dbReference>
<dbReference type="SUPFAM" id="SSF53335">
    <property type="entry name" value="S-adenosyl-L-methionine-dependent methyltransferases"/>
    <property type="match status" value="1"/>
</dbReference>
<gene>
    <name evidence="1" type="ORF">Dia5BBH33_10520</name>
</gene>
<sequence length="393" mass="46285">MKLVKGPEAERVTGGLWRQFLISEIAGEIMLGEVQDHLYVEDLDFKGRSKDKVVRDAVETGFLDLIDDATERLSFYKKELEPYSDITELLSEKELKRALFHMISGHTHCFSSSVITDNPYYQCIKIPTVEKDHILLTMNDYLPGEFIQTYHDKQHSDNVFMHAEAGFFDDKVNFPVLLENGEVWMSLVMSEIESMEEPLRLARGKVITYGLGLGYYAFMAAQKETVGSVTIVEMNPSIIKIFNDVLLPQFPHKEKIHIVQADAFDYADHQADGEYDIAFGDFWSGVEEGLEFYLKFLKKTERIRKTRFDYWIESCFAEYYFRPVLMHFFMREIFGRDEALWENQHRIKQIQRQFEKFLYDKEIELNSAKQFEDIFKTPNVVQLVREFVMHYYR</sequence>
<evidence type="ECO:0008006" key="3">
    <source>
        <dbReference type="Google" id="ProtNLM"/>
    </source>
</evidence>